<dbReference type="Proteomes" id="UP000250235">
    <property type="component" value="Unassembled WGS sequence"/>
</dbReference>
<dbReference type="AlphaFoldDB" id="A0A2Z7CCJ8"/>
<evidence type="ECO:0000313" key="2">
    <source>
        <dbReference type="Proteomes" id="UP000250235"/>
    </source>
</evidence>
<name>A0A2Z7CCJ8_9LAMI</name>
<reference evidence="1 2" key="1">
    <citation type="journal article" date="2015" name="Proc. Natl. Acad. Sci. U.S.A.">
        <title>The resurrection genome of Boea hygrometrica: A blueprint for survival of dehydration.</title>
        <authorList>
            <person name="Xiao L."/>
            <person name="Yang G."/>
            <person name="Zhang L."/>
            <person name="Yang X."/>
            <person name="Zhao S."/>
            <person name="Ji Z."/>
            <person name="Zhou Q."/>
            <person name="Hu M."/>
            <person name="Wang Y."/>
            <person name="Chen M."/>
            <person name="Xu Y."/>
            <person name="Jin H."/>
            <person name="Xiao X."/>
            <person name="Hu G."/>
            <person name="Bao F."/>
            <person name="Hu Y."/>
            <person name="Wan P."/>
            <person name="Li L."/>
            <person name="Deng X."/>
            <person name="Kuang T."/>
            <person name="Xiang C."/>
            <person name="Zhu J.K."/>
            <person name="Oliver M.J."/>
            <person name="He Y."/>
        </authorList>
    </citation>
    <scope>NUCLEOTIDE SEQUENCE [LARGE SCALE GENOMIC DNA]</scope>
    <source>
        <strain evidence="2">cv. XS01</strain>
    </source>
</reference>
<protein>
    <submittedName>
        <fullName evidence="1">Uncharacterized protein</fullName>
    </submittedName>
</protein>
<keyword evidence="2" id="KW-1185">Reference proteome</keyword>
<organism evidence="1 2">
    <name type="scientific">Dorcoceras hygrometricum</name>
    <dbReference type="NCBI Taxonomy" id="472368"/>
    <lineage>
        <taxon>Eukaryota</taxon>
        <taxon>Viridiplantae</taxon>
        <taxon>Streptophyta</taxon>
        <taxon>Embryophyta</taxon>
        <taxon>Tracheophyta</taxon>
        <taxon>Spermatophyta</taxon>
        <taxon>Magnoliopsida</taxon>
        <taxon>eudicotyledons</taxon>
        <taxon>Gunneridae</taxon>
        <taxon>Pentapetalae</taxon>
        <taxon>asterids</taxon>
        <taxon>lamiids</taxon>
        <taxon>Lamiales</taxon>
        <taxon>Gesneriaceae</taxon>
        <taxon>Didymocarpoideae</taxon>
        <taxon>Trichosporeae</taxon>
        <taxon>Loxocarpinae</taxon>
        <taxon>Dorcoceras</taxon>
    </lineage>
</organism>
<accession>A0A2Z7CCJ8</accession>
<dbReference type="EMBL" id="KQ996622">
    <property type="protein sequence ID" value="KZV44638.1"/>
    <property type="molecule type" value="Genomic_DNA"/>
</dbReference>
<sequence>MGAAARMSVRVTGEACAIIARRRWVLGAASRDDGRCWRRWSTLVERPLCGEARACASTPRDSWRLLAGRSAAGWTRCATSRPLLVDDCAAHDGRWARCCVALGVVRCALPPRVFVVVAAPPPSGESPAMS</sequence>
<evidence type="ECO:0000313" key="1">
    <source>
        <dbReference type="EMBL" id="KZV44638.1"/>
    </source>
</evidence>
<proteinExistence type="predicted"/>
<gene>
    <name evidence="1" type="ORF">F511_26097</name>
</gene>